<organism evidence="9 10">
    <name type="scientific">Gracilimonas mengyeensis</name>
    <dbReference type="NCBI Taxonomy" id="1302730"/>
    <lineage>
        <taxon>Bacteria</taxon>
        <taxon>Pseudomonadati</taxon>
        <taxon>Balneolota</taxon>
        <taxon>Balneolia</taxon>
        <taxon>Balneolales</taxon>
        <taxon>Balneolaceae</taxon>
        <taxon>Gracilimonas</taxon>
    </lineage>
</organism>
<evidence type="ECO:0000256" key="6">
    <source>
        <dbReference type="ARBA" id="ARBA00023080"/>
    </source>
</evidence>
<protein>
    <submittedName>
        <fullName evidence="9">Adenosine deaminase</fullName>
    </submittedName>
</protein>
<keyword evidence="5" id="KW-0862">Zinc</keyword>
<dbReference type="InterPro" id="IPR006330">
    <property type="entry name" value="Ado/ade_deaminase"/>
</dbReference>
<name>A0A521EQC9_9BACT</name>
<accession>A0A521EQC9</accession>
<dbReference type="InterPro" id="IPR032466">
    <property type="entry name" value="Metal_Hydrolase"/>
</dbReference>
<evidence type="ECO:0000256" key="4">
    <source>
        <dbReference type="ARBA" id="ARBA00022801"/>
    </source>
</evidence>
<sequence length="331" mass="37360">MDIQQLPKIELHLHLDCSLSYDVVKKLKPGITKEQYEKEFIAPANCSSLEEYLKCANAPIAIMQTPEQLELVTQDLFEQLNADNVIYAELRFAPLQHLEKGLSPEQVVDIVAKATKKGIAETGIEAGIILCTLRHFSEEQSMQTVKLAEQFKGTKVVGFDIAADETQPVENHVKAFQYAREHGIPCTAHAGEARGPESVEEVITQLKPQRIGHGVRSAENPELLDHLKKHDIHLEVCPTSNVQTGIFDSVSQHNLHYIYQNGNSMSINTDGRAISNVSLLEEYQKIEQHFSWQERHFLQCNQYAIDAAFTDPQTKAELHKKLLSGFKRFLH</sequence>
<comment type="catalytic activity">
    <reaction evidence="7">
        <text>N(6)-methyl-AMP + H2O + H(+) = IMP + methylamine</text>
        <dbReference type="Rhea" id="RHEA:16001"/>
        <dbReference type="ChEBI" id="CHEBI:15377"/>
        <dbReference type="ChEBI" id="CHEBI:15378"/>
        <dbReference type="ChEBI" id="CHEBI:58053"/>
        <dbReference type="ChEBI" id="CHEBI:59338"/>
        <dbReference type="ChEBI" id="CHEBI:144842"/>
    </reaction>
    <physiologicalReaction direction="left-to-right" evidence="7">
        <dbReference type="Rhea" id="RHEA:16002"/>
    </physiologicalReaction>
</comment>
<dbReference type="InterPro" id="IPR001365">
    <property type="entry name" value="A_deaminase_dom"/>
</dbReference>
<dbReference type="OrthoDB" id="9779574at2"/>
<dbReference type="GO" id="GO:0006154">
    <property type="term" value="P:adenosine catabolic process"/>
    <property type="evidence" value="ECO:0007669"/>
    <property type="project" value="TreeGrafter"/>
</dbReference>
<dbReference type="GO" id="GO:0046872">
    <property type="term" value="F:metal ion binding"/>
    <property type="evidence" value="ECO:0007669"/>
    <property type="project" value="UniProtKB-KW"/>
</dbReference>
<dbReference type="RefSeq" id="WP_142455344.1">
    <property type="nucleotide sequence ID" value="NZ_FXTP01000013.1"/>
</dbReference>
<dbReference type="GO" id="GO:0046103">
    <property type="term" value="P:inosine biosynthetic process"/>
    <property type="evidence" value="ECO:0007669"/>
    <property type="project" value="TreeGrafter"/>
</dbReference>
<comment type="cofactor">
    <cofactor evidence="1">
        <name>Zn(2+)</name>
        <dbReference type="ChEBI" id="CHEBI:29105"/>
    </cofactor>
</comment>
<evidence type="ECO:0000256" key="1">
    <source>
        <dbReference type="ARBA" id="ARBA00001947"/>
    </source>
</evidence>
<evidence type="ECO:0000313" key="9">
    <source>
        <dbReference type="EMBL" id="SMO86095.1"/>
    </source>
</evidence>
<dbReference type="Proteomes" id="UP000317557">
    <property type="component" value="Unassembled WGS sequence"/>
</dbReference>
<keyword evidence="3" id="KW-0479">Metal-binding</keyword>
<evidence type="ECO:0000256" key="5">
    <source>
        <dbReference type="ARBA" id="ARBA00022833"/>
    </source>
</evidence>
<comment type="similarity">
    <text evidence="2">Belongs to the metallo-dependent hydrolases superfamily. Adenosine and AMP deaminases family.</text>
</comment>
<keyword evidence="10" id="KW-1185">Reference proteome</keyword>
<dbReference type="EMBL" id="FXTP01000013">
    <property type="protein sequence ID" value="SMO86095.1"/>
    <property type="molecule type" value="Genomic_DNA"/>
</dbReference>
<evidence type="ECO:0000256" key="7">
    <source>
        <dbReference type="ARBA" id="ARBA00048787"/>
    </source>
</evidence>
<dbReference type="GO" id="GO:0004000">
    <property type="term" value="F:adenosine deaminase activity"/>
    <property type="evidence" value="ECO:0007669"/>
    <property type="project" value="TreeGrafter"/>
</dbReference>
<dbReference type="NCBIfam" id="TIGR01430">
    <property type="entry name" value="aden_deam"/>
    <property type="match status" value="1"/>
</dbReference>
<reference evidence="9 10" key="1">
    <citation type="submission" date="2017-05" db="EMBL/GenBank/DDBJ databases">
        <authorList>
            <person name="Varghese N."/>
            <person name="Submissions S."/>
        </authorList>
    </citation>
    <scope>NUCLEOTIDE SEQUENCE [LARGE SCALE GENOMIC DNA]</scope>
    <source>
        <strain evidence="9 10">DSM 21985</strain>
    </source>
</reference>
<feature type="domain" description="Adenosine deaminase" evidence="8">
    <location>
        <begin position="7"/>
        <end position="322"/>
    </location>
</feature>
<dbReference type="AlphaFoldDB" id="A0A521EQC9"/>
<dbReference type="SUPFAM" id="SSF51556">
    <property type="entry name" value="Metallo-dependent hydrolases"/>
    <property type="match status" value="1"/>
</dbReference>
<evidence type="ECO:0000313" key="10">
    <source>
        <dbReference type="Proteomes" id="UP000317557"/>
    </source>
</evidence>
<dbReference type="GO" id="GO:0009117">
    <property type="term" value="P:nucleotide metabolic process"/>
    <property type="evidence" value="ECO:0007669"/>
    <property type="project" value="UniProtKB-KW"/>
</dbReference>
<dbReference type="PANTHER" id="PTHR11409:SF42">
    <property type="entry name" value="ADENOSINE DEAMINASE-LIKE PROTEIN"/>
    <property type="match status" value="1"/>
</dbReference>
<evidence type="ECO:0000256" key="2">
    <source>
        <dbReference type="ARBA" id="ARBA00006676"/>
    </source>
</evidence>
<gene>
    <name evidence="9" type="ORF">SAMN06265219_11344</name>
</gene>
<proteinExistence type="inferred from homology"/>
<dbReference type="Pfam" id="PF00962">
    <property type="entry name" value="A_deaminase"/>
    <property type="match status" value="1"/>
</dbReference>
<dbReference type="PANTHER" id="PTHR11409">
    <property type="entry name" value="ADENOSINE DEAMINASE"/>
    <property type="match status" value="1"/>
</dbReference>
<evidence type="ECO:0000259" key="8">
    <source>
        <dbReference type="Pfam" id="PF00962"/>
    </source>
</evidence>
<keyword evidence="6" id="KW-0546">Nucleotide metabolism</keyword>
<keyword evidence="4" id="KW-0378">Hydrolase</keyword>
<dbReference type="Gene3D" id="3.20.20.140">
    <property type="entry name" value="Metal-dependent hydrolases"/>
    <property type="match status" value="1"/>
</dbReference>
<evidence type="ECO:0000256" key="3">
    <source>
        <dbReference type="ARBA" id="ARBA00022723"/>
    </source>
</evidence>